<evidence type="ECO:0000259" key="14">
    <source>
        <dbReference type="PROSITE" id="PS51846"/>
    </source>
</evidence>
<evidence type="ECO:0000256" key="10">
    <source>
        <dbReference type="PROSITE-ProRule" id="PRU01193"/>
    </source>
</evidence>
<evidence type="ECO:0000256" key="12">
    <source>
        <dbReference type="SAM" id="Phobius"/>
    </source>
</evidence>
<dbReference type="Proteomes" id="UP001223646">
    <property type="component" value="Unassembled WGS sequence"/>
</dbReference>
<feature type="transmembrane region" description="Helical" evidence="12">
    <location>
        <begin position="100"/>
        <end position="121"/>
    </location>
</feature>
<dbReference type="Pfam" id="PF01595">
    <property type="entry name" value="CNNM"/>
    <property type="match status" value="1"/>
</dbReference>
<dbReference type="Pfam" id="PF03471">
    <property type="entry name" value="CorC_HlyC"/>
    <property type="match status" value="1"/>
</dbReference>
<dbReference type="PROSITE" id="PS51371">
    <property type="entry name" value="CBS"/>
    <property type="match status" value="2"/>
</dbReference>
<comment type="similarity">
    <text evidence="2">Belongs to the UPF0053 family.</text>
</comment>
<reference evidence="15" key="2">
    <citation type="submission" date="2024-05" db="EMBL/GenBank/DDBJ databases">
        <authorList>
            <person name="Wolfe A."/>
        </authorList>
    </citation>
    <scope>NUCLEOTIDE SEQUENCE</scope>
    <source>
        <strain evidence="15">UMB1064</strain>
    </source>
</reference>
<keyword evidence="8 10" id="KW-0472">Membrane</keyword>
<dbReference type="InterPro" id="IPR044751">
    <property type="entry name" value="Ion_transp-like_CBS"/>
</dbReference>
<evidence type="ECO:0000256" key="4">
    <source>
        <dbReference type="ARBA" id="ARBA00022692"/>
    </source>
</evidence>
<keyword evidence="7 9" id="KW-0129">CBS domain</keyword>
<name>A0AAW9SL89_CORAY</name>
<evidence type="ECO:0000256" key="11">
    <source>
        <dbReference type="SAM" id="MobiDB-lite"/>
    </source>
</evidence>
<dbReference type="GO" id="GO:0050660">
    <property type="term" value="F:flavin adenine dinucleotide binding"/>
    <property type="evidence" value="ECO:0007669"/>
    <property type="project" value="InterPro"/>
</dbReference>
<organism evidence="15 16">
    <name type="scientific">Corynebacterium amycolatum</name>
    <dbReference type="NCBI Taxonomy" id="43765"/>
    <lineage>
        <taxon>Bacteria</taxon>
        <taxon>Bacillati</taxon>
        <taxon>Actinomycetota</taxon>
        <taxon>Actinomycetes</taxon>
        <taxon>Mycobacteriales</taxon>
        <taxon>Corynebacteriaceae</taxon>
        <taxon>Corynebacterium</taxon>
    </lineage>
</organism>
<dbReference type="FunFam" id="3.10.580.10:FF:000002">
    <property type="entry name" value="Magnesium/cobalt efflux protein CorC"/>
    <property type="match status" value="1"/>
</dbReference>
<evidence type="ECO:0000256" key="3">
    <source>
        <dbReference type="ARBA" id="ARBA00022475"/>
    </source>
</evidence>
<dbReference type="SUPFAM" id="SSF56176">
    <property type="entry name" value="FAD-binding/transporter-associated domain-like"/>
    <property type="match status" value="1"/>
</dbReference>
<gene>
    <name evidence="15" type="ORF">QP460_009865</name>
</gene>
<comment type="subcellular location">
    <subcellularLocation>
        <location evidence="1">Cell membrane</location>
        <topology evidence="1">Multi-pass membrane protein</topology>
    </subcellularLocation>
</comment>
<feature type="domain" description="CNNM transmembrane" evidence="14">
    <location>
        <begin position="1"/>
        <end position="204"/>
    </location>
</feature>
<sequence>MIVSALIVLAVFLFLVFANAIFVAVEFSYLTVNRNDVKNAANAGSRSAYLVDRALSRTSTNLSGAQLGITVTSLVAGFLTGPSLGVLLEAAFGGTSISPATVTAISTTGAFIIATFTQMVFGELVPKNWAIAEPTKVANLVVRPQNAFMFAFGWLVWLLNSAANWVLKRLGFSPEEEVASARTAEELRAVVTRSSDEGKINPQTAELVARSIEFGERTAADVMTPRTQIIFIEDQSVAEMLTVVADSGHARFPVVGNSVDDIRGVVHYTDLLSVPHAQRLTTSAASLAKDVLVVNDSTTLDPLMRQLREDAYQFAVVVDEYGGTDGIVTLEDLVEEIVGEIDDEQDDRSLLYSRISPNTVIVSGLMRPDELGEILNLVLPEGEESDTIGGFITERLDRMPRFGDTITVEATDHENLDEENLPTTAEVAFRVERMARHRVGRIRVQVDLAGNKVTRTDEGADQDGTSHNHVEHNSEKEG</sequence>
<dbReference type="Gene3D" id="3.30.465.10">
    <property type="match status" value="1"/>
</dbReference>
<evidence type="ECO:0000256" key="7">
    <source>
        <dbReference type="ARBA" id="ARBA00023122"/>
    </source>
</evidence>
<evidence type="ECO:0000256" key="1">
    <source>
        <dbReference type="ARBA" id="ARBA00004651"/>
    </source>
</evidence>
<dbReference type="InterPro" id="IPR036318">
    <property type="entry name" value="FAD-bd_PCMH-like_sf"/>
</dbReference>
<dbReference type="SUPFAM" id="SSF54631">
    <property type="entry name" value="CBS-domain pair"/>
    <property type="match status" value="1"/>
</dbReference>
<dbReference type="InterPro" id="IPR051676">
    <property type="entry name" value="UPF0053_domain"/>
</dbReference>
<dbReference type="SMART" id="SM01091">
    <property type="entry name" value="CorC_HlyC"/>
    <property type="match status" value="1"/>
</dbReference>
<dbReference type="InterPro" id="IPR005170">
    <property type="entry name" value="Transptr-assoc_dom"/>
</dbReference>
<dbReference type="InterPro" id="IPR046342">
    <property type="entry name" value="CBS_dom_sf"/>
</dbReference>
<keyword evidence="6 10" id="KW-1133">Transmembrane helix</keyword>
<evidence type="ECO:0000256" key="6">
    <source>
        <dbReference type="ARBA" id="ARBA00022989"/>
    </source>
</evidence>
<feature type="transmembrane region" description="Helical" evidence="12">
    <location>
        <begin position="65"/>
        <end position="88"/>
    </location>
</feature>
<dbReference type="Gene3D" id="3.10.580.10">
    <property type="entry name" value="CBS-domain"/>
    <property type="match status" value="1"/>
</dbReference>
<accession>A0AAW9SL89</accession>
<evidence type="ECO:0000256" key="5">
    <source>
        <dbReference type="ARBA" id="ARBA00022737"/>
    </source>
</evidence>
<keyword evidence="5" id="KW-0677">Repeat</keyword>
<dbReference type="PROSITE" id="PS51846">
    <property type="entry name" value="CNNM"/>
    <property type="match status" value="1"/>
</dbReference>
<dbReference type="InterPro" id="IPR000644">
    <property type="entry name" value="CBS_dom"/>
</dbReference>
<feature type="domain" description="CBS" evidence="13">
    <location>
        <begin position="287"/>
        <end position="344"/>
    </location>
</feature>
<protein>
    <submittedName>
        <fullName evidence="15">Hemolysin family protein</fullName>
    </submittedName>
</protein>
<evidence type="ECO:0000256" key="9">
    <source>
        <dbReference type="PROSITE-ProRule" id="PRU00703"/>
    </source>
</evidence>
<dbReference type="EMBL" id="JASOOY020000032">
    <property type="protein sequence ID" value="MEO3717889.1"/>
    <property type="molecule type" value="Genomic_DNA"/>
</dbReference>
<evidence type="ECO:0000256" key="8">
    <source>
        <dbReference type="ARBA" id="ARBA00023136"/>
    </source>
</evidence>
<evidence type="ECO:0000313" key="16">
    <source>
        <dbReference type="Proteomes" id="UP001223646"/>
    </source>
</evidence>
<feature type="region of interest" description="Disordered" evidence="11">
    <location>
        <begin position="453"/>
        <end position="478"/>
    </location>
</feature>
<reference evidence="15" key="1">
    <citation type="submission" date="2023-05" db="EMBL/GenBank/DDBJ databases">
        <authorList>
            <person name="Du J."/>
        </authorList>
    </citation>
    <scope>NUCLEOTIDE SEQUENCE</scope>
    <source>
        <strain evidence="15">UMB1064</strain>
    </source>
</reference>
<dbReference type="CDD" id="cd04590">
    <property type="entry name" value="CBS_pair_CorC_HlyC_assoc"/>
    <property type="match status" value="1"/>
</dbReference>
<dbReference type="GO" id="GO:0005886">
    <property type="term" value="C:plasma membrane"/>
    <property type="evidence" value="ECO:0007669"/>
    <property type="project" value="UniProtKB-SubCell"/>
</dbReference>
<dbReference type="AlphaFoldDB" id="A0AAW9SL89"/>
<dbReference type="InterPro" id="IPR016169">
    <property type="entry name" value="FAD-bd_PCMH_sub2"/>
</dbReference>
<proteinExistence type="inferred from homology"/>
<evidence type="ECO:0000256" key="2">
    <source>
        <dbReference type="ARBA" id="ARBA00006337"/>
    </source>
</evidence>
<evidence type="ECO:0000313" key="15">
    <source>
        <dbReference type="EMBL" id="MEO3717889.1"/>
    </source>
</evidence>
<dbReference type="Pfam" id="PF00571">
    <property type="entry name" value="CBS"/>
    <property type="match status" value="2"/>
</dbReference>
<keyword evidence="3" id="KW-1003">Cell membrane</keyword>
<keyword evidence="4 10" id="KW-0812">Transmembrane</keyword>
<dbReference type="RefSeq" id="WP_049193536.1">
    <property type="nucleotide sequence ID" value="NZ_JALXMX010000008.1"/>
</dbReference>
<dbReference type="InterPro" id="IPR002550">
    <property type="entry name" value="CNNM"/>
</dbReference>
<evidence type="ECO:0000259" key="13">
    <source>
        <dbReference type="PROSITE" id="PS51371"/>
    </source>
</evidence>
<comment type="caution">
    <text evidence="15">The sequence shown here is derived from an EMBL/GenBank/DDBJ whole genome shotgun (WGS) entry which is preliminary data.</text>
</comment>
<dbReference type="PANTHER" id="PTHR43099">
    <property type="entry name" value="UPF0053 PROTEIN YRKA"/>
    <property type="match status" value="1"/>
</dbReference>
<feature type="domain" description="CBS" evidence="13">
    <location>
        <begin position="223"/>
        <end position="282"/>
    </location>
</feature>
<dbReference type="PANTHER" id="PTHR43099:SF6">
    <property type="entry name" value="UPF0053 PROTEIN RV1842C"/>
    <property type="match status" value="1"/>
</dbReference>
<feature type="compositionally biased region" description="Basic and acidic residues" evidence="11">
    <location>
        <begin position="454"/>
        <end position="478"/>
    </location>
</feature>